<dbReference type="SUPFAM" id="SSF46785">
    <property type="entry name" value="Winged helix' DNA-binding domain"/>
    <property type="match status" value="1"/>
</dbReference>
<feature type="domain" description="HTH cro/C1-type" evidence="5">
    <location>
        <begin position="19"/>
        <end position="39"/>
    </location>
</feature>
<dbReference type="EMBL" id="BAFE01000053">
    <property type="protein sequence ID" value="GAB48548.1"/>
    <property type="molecule type" value="Genomic_DNA"/>
</dbReference>
<dbReference type="InterPro" id="IPR036388">
    <property type="entry name" value="WH-like_DNA-bd_sf"/>
</dbReference>
<dbReference type="Proteomes" id="UP000004367">
    <property type="component" value="Unassembled WGS sequence"/>
</dbReference>
<sequence>MNPRDEQALDAAKLYYRDGLSQGEVADRLGISRPTVSKLVQHAKDRGFVSIEIHDPRETGSALAERLQERFGLVEVRLAHTVPSGPALTRELGRLGAAVLADEVGDGDLVGVTWGDTMYAVARALTPQPRHGVGFVQLKGGLSLTPRSTNDVETMTLLCRGFDAYARMLPLPVIFDSAEVKRIVEQERHIRHILDLGREAPTAIFTVGATSPEAMLFNLGHLSEEERDALAARAVGDMCSRFFDEHGDIALPELDARTVGISLPDLRAKHTRILVAGGPTKTHALGVALEAGYATHLVTDAGTAGRILGDRPAEDAAVGRPAT</sequence>
<keyword evidence="4" id="KW-0804">Transcription</keyword>
<evidence type="ECO:0000313" key="6">
    <source>
        <dbReference type="EMBL" id="GAB48548.1"/>
    </source>
</evidence>
<dbReference type="InterPro" id="IPR001387">
    <property type="entry name" value="Cro/C1-type_HTH"/>
</dbReference>
<organism evidence="6 7">
    <name type="scientific">Mobilicoccus pelagius NBRC 104925</name>
    <dbReference type="NCBI Taxonomy" id="1089455"/>
    <lineage>
        <taxon>Bacteria</taxon>
        <taxon>Bacillati</taxon>
        <taxon>Actinomycetota</taxon>
        <taxon>Actinomycetes</taxon>
        <taxon>Micrococcales</taxon>
        <taxon>Dermatophilaceae</taxon>
        <taxon>Mobilicoccus</taxon>
    </lineage>
</organism>
<dbReference type="InterPro" id="IPR007324">
    <property type="entry name" value="Sugar-bd_dom_put"/>
</dbReference>
<accession>H5US40</accession>
<name>H5US40_9MICO</name>
<dbReference type="Pfam" id="PF04198">
    <property type="entry name" value="Sugar-bind"/>
    <property type="match status" value="1"/>
</dbReference>
<dbReference type="RefSeq" id="WP_009482446.1">
    <property type="nucleotide sequence ID" value="NZ_BAFE01000053.1"/>
</dbReference>
<dbReference type="GO" id="GO:0030246">
    <property type="term" value="F:carbohydrate binding"/>
    <property type="evidence" value="ECO:0007669"/>
    <property type="project" value="InterPro"/>
</dbReference>
<dbReference type="PANTHER" id="PTHR34294:SF1">
    <property type="entry name" value="TRANSCRIPTIONAL REGULATOR LSRR"/>
    <property type="match status" value="1"/>
</dbReference>
<dbReference type="PANTHER" id="PTHR34294">
    <property type="entry name" value="TRANSCRIPTIONAL REGULATOR-RELATED"/>
    <property type="match status" value="1"/>
</dbReference>
<dbReference type="InterPro" id="IPR000835">
    <property type="entry name" value="HTH_MarR-typ"/>
</dbReference>
<dbReference type="Pfam" id="PF12802">
    <property type="entry name" value="MarR_2"/>
    <property type="match status" value="1"/>
</dbReference>
<evidence type="ECO:0000259" key="5">
    <source>
        <dbReference type="PROSITE" id="PS50943"/>
    </source>
</evidence>
<dbReference type="SUPFAM" id="SSF100950">
    <property type="entry name" value="NagB/RpiA/CoA transferase-like"/>
    <property type="match status" value="1"/>
</dbReference>
<comment type="caution">
    <text evidence="6">The sequence shown here is derived from an EMBL/GenBank/DDBJ whole genome shotgun (WGS) entry which is preliminary data.</text>
</comment>
<dbReference type="GO" id="GO:0003700">
    <property type="term" value="F:DNA-binding transcription factor activity"/>
    <property type="evidence" value="ECO:0007669"/>
    <property type="project" value="InterPro"/>
</dbReference>
<gene>
    <name evidence="6" type="primary">deoR</name>
    <name evidence="6" type="ORF">MOPEL_074_00350</name>
</gene>
<reference evidence="6 7" key="1">
    <citation type="submission" date="2012-02" db="EMBL/GenBank/DDBJ databases">
        <title>Whole genome shotgun sequence of Mobilicoccus pelagius NBRC 104925.</title>
        <authorList>
            <person name="Yoshida Y."/>
            <person name="Hosoyama A."/>
            <person name="Tsuchikane K."/>
            <person name="Katsumata H."/>
            <person name="Yamazaki S."/>
            <person name="Fujita N."/>
        </authorList>
    </citation>
    <scope>NUCLEOTIDE SEQUENCE [LARGE SCALE GENOMIC DNA]</scope>
    <source>
        <strain evidence="6 7">NBRC 104925</strain>
    </source>
</reference>
<dbReference type="Gene3D" id="3.40.50.1360">
    <property type="match status" value="1"/>
</dbReference>
<keyword evidence="2" id="KW-0805">Transcription regulation</keyword>
<dbReference type="InterPro" id="IPR037171">
    <property type="entry name" value="NagB/RpiA_transferase-like"/>
</dbReference>
<evidence type="ECO:0000313" key="7">
    <source>
        <dbReference type="Proteomes" id="UP000004367"/>
    </source>
</evidence>
<keyword evidence="7" id="KW-1185">Reference proteome</keyword>
<evidence type="ECO:0000256" key="2">
    <source>
        <dbReference type="ARBA" id="ARBA00023015"/>
    </source>
</evidence>
<dbReference type="Gene3D" id="1.10.10.10">
    <property type="entry name" value="Winged helix-like DNA-binding domain superfamily/Winged helix DNA-binding domain"/>
    <property type="match status" value="1"/>
</dbReference>
<dbReference type="STRING" id="1089455.MOPEL_074_00350"/>
<protein>
    <submittedName>
        <fullName evidence="6">Deoxyribonucleoside regulator</fullName>
    </submittedName>
</protein>
<dbReference type="OrthoDB" id="186585at2"/>
<evidence type="ECO:0000256" key="4">
    <source>
        <dbReference type="ARBA" id="ARBA00023163"/>
    </source>
</evidence>
<keyword evidence="3" id="KW-0238">DNA-binding</keyword>
<dbReference type="InterPro" id="IPR036390">
    <property type="entry name" value="WH_DNA-bd_sf"/>
</dbReference>
<dbReference type="eggNOG" id="COG2390">
    <property type="taxonomic scope" value="Bacteria"/>
</dbReference>
<dbReference type="InterPro" id="IPR051054">
    <property type="entry name" value="SorC_transcr_regulators"/>
</dbReference>
<comment type="similarity">
    <text evidence="1">Belongs to the SorC transcriptional regulatory family.</text>
</comment>
<dbReference type="GO" id="GO:0003677">
    <property type="term" value="F:DNA binding"/>
    <property type="evidence" value="ECO:0007669"/>
    <property type="project" value="UniProtKB-KW"/>
</dbReference>
<dbReference type="PROSITE" id="PS50943">
    <property type="entry name" value="HTH_CROC1"/>
    <property type="match status" value="1"/>
</dbReference>
<evidence type="ECO:0000256" key="3">
    <source>
        <dbReference type="ARBA" id="ARBA00023125"/>
    </source>
</evidence>
<evidence type="ECO:0000256" key="1">
    <source>
        <dbReference type="ARBA" id="ARBA00010466"/>
    </source>
</evidence>
<dbReference type="AlphaFoldDB" id="H5US40"/>
<proteinExistence type="inferred from homology"/>